<name>A0AA38CPX7_TAXCH</name>
<accession>A0AA38CPX7</accession>
<feature type="region of interest" description="Disordered" evidence="1">
    <location>
        <begin position="235"/>
        <end position="258"/>
    </location>
</feature>
<dbReference type="PANTHER" id="PTHR36000:SF3">
    <property type="entry name" value="EMBRYO DEFECTIVE 1273"/>
    <property type="match status" value="1"/>
</dbReference>
<dbReference type="OMA" id="ELEMKWQ"/>
<keyword evidence="2" id="KW-0812">Transmembrane</keyword>
<dbReference type="PANTHER" id="PTHR36000">
    <property type="entry name" value="DEFECTIVE 1273 PROTEIN, PUTATIVE-RELATED"/>
    <property type="match status" value="1"/>
</dbReference>
<dbReference type="AlphaFoldDB" id="A0AA38CPX7"/>
<organism evidence="3 4">
    <name type="scientific">Taxus chinensis</name>
    <name type="common">Chinese yew</name>
    <name type="synonym">Taxus wallichiana var. chinensis</name>
    <dbReference type="NCBI Taxonomy" id="29808"/>
    <lineage>
        <taxon>Eukaryota</taxon>
        <taxon>Viridiplantae</taxon>
        <taxon>Streptophyta</taxon>
        <taxon>Embryophyta</taxon>
        <taxon>Tracheophyta</taxon>
        <taxon>Spermatophyta</taxon>
        <taxon>Pinopsida</taxon>
        <taxon>Pinidae</taxon>
        <taxon>Conifers II</taxon>
        <taxon>Cupressales</taxon>
        <taxon>Taxaceae</taxon>
        <taxon>Taxus</taxon>
    </lineage>
</organism>
<feature type="transmembrane region" description="Helical" evidence="2">
    <location>
        <begin position="113"/>
        <end position="135"/>
    </location>
</feature>
<dbReference type="EMBL" id="JAHRHJ020000008">
    <property type="protein sequence ID" value="KAH9304755.1"/>
    <property type="molecule type" value="Genomic_DNA"/>
</dbReference>
<keyword evidence="2" id="KW-0472">Membrane</keyword>
<evidence type="ECO:0000256" key="1">
    <source>
        <dbReference type="SAM" id="MobiDB-lite"/>
    </source>
</evidence>
<gene>
    <name evidence="3" type="ORF">KI387_009159</name>
</gene>
<dbReference type="Proteomes" id="UP000824469">
    <property type="component" value="Unassembled WGS sequence"/>
</dbReference>
<keyword evidence="2" id="KW-1133">Transmembrane helix</keyword>
<protein>
    <submittedName>
        <fullName evidence="3">Uncharacterized protein</fullName>
    </submittedName>
</protein>
<evidence type="ECO:0000313" key="4">
    <source>
        <dbReference type="Proteomes" id="UP000824469"/>
    </source>
</evidence>
<sequence>MPCVQSPPFLSSSSLLVASQKMKTCVPYAMNAPMNGLSRKFEEIKNTPMENIPNKLWEMCPEPVRKFPWKETRERIIKHTYVKDVPIKLWEMCPEPVRNFPWKKARKRVVERFFHLILDAIKWLGITILVVTFFMEASYCVAQNKELIMTIALITGGVFAEILKETSIELELPQINKEGDFPQHLLIIMSVFSLIKILGPFYPYWARIILPHLANGVLCRTIWLGKDYFFQNSSQTTEEENNPGGDSESAIGAKTADS</sequence>
<feature type="transmembrane region" description="Helical" evidence="2">
    <location>
        <begin position="184"/>
        <end position="205"/>
    </location>
</feature>
<comment type="caution">
    <text evidence="3">The sequence shown here is derived from an EMBL/GenBank/DDBJ whole genome shotgun (WGS) entry which is preliminary data.</text>
</comment>
<evidence type="ECO:0000256" key="2">
    <source>
        <dbReference type="SAM" id="Phobius"/>
    </source>
</evidence>
<keyword evidence="4" id="KW-1185">Reference proteome</keyword>
<evidence type="ECO:0000313" key="3">
    <source>
        <dbReference type="EMBL" id="KAH9304755.1"/>
    </source>
</evidence>
<proteinExistence type="predicted"/>
<reference evidence="3 4" key="1">
    <citation type="journal article" date="2021" name="Nat. Plants">
        <title>The Taxus genome provides insights into paclitaxel biosynthesis.</title>
        <authorList>
            <person name="Xiong X."/>
            <person name="Gou J."/>
            <person name="Liao Q."/>
            <person name="Li Y."/>
            <person name="Zhou Q."/>
            <person name="Bi G."/>
            <person name="Li C."/>
            <person name="Du R."/>
            <person name="Wang X."/>
            <person name="Sun T."/>
            <person name="Guo L."/>
            <person name="Liang H."/>
            <person name="Lu P."/>
            <person name="Wu Y."/>
            <person name="Zhang Z."/>
            <person name="Ro D.K."/>
            <person name="Shang Y."/>
            <person name="Huang S."/>
            <person name="Yan J."/>
        </authorList>
    </citation>
    <scope>NUCLEOTIDE SEQUENCE [LARGE SCALE GENOMIC DNA]</scope>
    <source>
        <strain evidence="3">Ta-2019</strain>
    </source>
</reference>